<feature type="domain" description="DUF2382" evidence="3">
    <location>
        <begin position="169"/>
        <end position="280"/>
    </location>
</feature>
<evidence type="ECO:0000313" key="5">
    <source>
        <dbReference type="Proteomes" id="UP001324287"/>
    </source>
</evidence>
<dbReference type="RefSeq" id="WP_324274965.1">
    <property type="nucleotide sequence ID" value="NZ_CP141261.1"/>
</dbReference>
<dbReference type="PANTHER" id="PTHR38463:SF1">
    <property type="entry name" value="STRESS RESPONSE PROTEIN YSNF"/>
    <property type="match status" value="1"/>
</dbReference>
<feature type="compositionally biased region" description="Low complexity" evidence="1">
    <location>
        <begin position="120"/>
        <end position="130"/>
    </location>
</feature>
<keyword evidence="5" id="KW-1185">Reference proteome</keyword>
<evidence type="ECO:0000259" key="2">
    <source>
        <dbReference type="Pfam" id="PF05239"/>
    </source>
</evidence>
<dbReference type="InterPro" id="IPR014747">
    <property type="entry name" value="Bac_photo_RC_H_C"/>
</dbReference>
<organism evidence="4 5">
    <name type="scientific">Blastococcus brunescens</name>
    <dbReference type="NCBI Taxonomy" id="1564165"/>
    <lineage>
        <taxon>Bacteria</taxon>
        <taxon>Bacillati</taxon>
        <taxon>Actinomycetota</taxon>
        <taxon>Actinomycetes</taxon>
        <taxon>Geodermatophilales</taxon>
        <taxon>Geodermatophilaceae</taxon>
        <taxon>Blastococcus</taxon>
    </lineage>
</organism>
<dbReference type="InterPro" id="IPR019060">
    <property type="entry name" value="DUF2382"/>
</dbReference>
<feature type="compositionally biased region" description="Basic and acidic residues" evidence="1">
    <location>
        <begin position="131"/>
        <end position="152"/>
    </location>
</feature>
<dbReference type="PANTHER" id="PTHR38463">
    <property type="entry name" value="STRESS RESPONSE PROTEIN YSNF"/>
    <property type="match status" value="1"/>
</dbReference>
<dbReference type="Proteomes" id="UP001324287">
    <property type="component" value="Chromosome"/>
</dbReference>
<reference evidence="4 5" key="1">
    <citation type="submission" date="2023-12" db="EMBL/GenBank/DDBJ databases">
        <title>Blastococcus brunescens sp. nov., an actonobacterium isolated from sandstone collected in sahara desert.</title>
        <authorList>
            <person name="Gtari M."/>
            <person name="Ghodhbane F."/>
        </authorList>
    </citation>
    <scope>NUCLEOTIDE SEQUENCE [LARGE SCALE GENOMIC DNA]</scope>
    <source>
        <strain evidence="4 5">BMG 8361</strain>
    </source>
</reference>
<dbReference type="InterPro" id="IPR011033">
    <property type="entry name" value="PRC_barrel-like_sf"/>
</dbReference>
<dbReference type="EMBL" id="CP141261">
    <property type="protein sequence ID" value="WRL63630.1"/>
    <property type="molecule type" value="Genomic_DNA"/>
</dbReference>
<proteinExistence type="predicted"/>
<feature type="region of interest" description="Disordered" evidence="1">
    <location>
        <begin position="263"/>
        <end position="293"/>
    </location>
</feature>
<feature type="compositionally biased region" description="Basic and acidic residues" evidence="1">
    <location>
        <begin position="273"/>
        <end position="293"/>
    </location>
</feature>
<name>A0ABZ1AYI4_9ACTN</name>
<dbReference type="InterPro" id="IPR052967">
    <property type="entry name" value="Stress_Response_Assoc"/>
</dbReference>
<dbReference type="SUPFAM" id="SSF50346">
    <property type="entry name" value="PRC-barrel domain"/>
    <property type="match status" value="1"/>
</dbReference>
<feature type="region of interest" description="Disordered" evidence="1">
    <location>
        <begin position="120"/>
        <end position="167"/>
    </location>
</feature>
<protein>
    <submittedName>
        <fullName evidence="4">PRC and DUF2382 domain-containing protein</fullName>
    </submittedName>
</protein>
<dbReference type="Pfam" id="PF05239">
    <property type="entry name" value="PRC"/>
    <property type="match status" value="1"/>
</dbReference>
<feature type="domain" description="PRC-barrel" evidence="2">
    <location>
        <begin position="6"/>
        <end position="74"/>
    </location>
</feature>
<dbReference type="Pfam" id="PF09557">
    <property type="entry name" value="DUF2382"/>
    <property type="match status" value="1"/>
</dbReference>
<dbReference type="InterPro" id="IPR027275">
    <property type="entry name" value="PRC-brl_dom"/>
</dbReference>
<dbReference type="Gene3D" id="3.90.50.10">
    <property type="entry name" value="Photosynthetic Reaction Center, subunit H, domain 2"/>
    <property type="match status" value="1"/>
</dbReference>
<gene>
    <name evidence="4" type="ORF">U6N30_28830</name>
</gene>
<sequence>MIGTDTISRVIGQDVYDESGDKIGSAAEVYLDDETGQPEWVTVRTGMFGTKESFVPIRDANLTDDGVRVPVSKSKVKDAPKIDTDGHLSPQEEQELYRYYGMGTGTDTAQTMTTTTETTTGMADTGMADTGRTDTGRTDTGRTDTDRTDTDARGTVGHDISGPTTDDAMTLSEERLNVGTRQQEVGRARLRKFVVTENVTQTVPTSHEEARLEREPITDANIDNAMDGPAISEEEHEVVLHAETPVVDKEAVPVERVRLDKTTVTDQETVSEAVRKEEVEMDGDNARDRDGRI</sequence>
<accession>A0ABZ1AYI4</accession>
<evidence type="ECO:0000259" key="3">
    <source>
        <dbReference type="Pfam" id="PF09557"/>
    </source>
</evidence>
<evidence type="ECO:0000256" key="1">
    <source>
        <dbReference type="SAM" id="MobiDB-lite"/>
    </source>
</evidence>
<evidence type="ECO:0000313" key="4">
    <source>
        <dbReference type="EMBL" id="WRL63630.1"/>
    </source>
</evidence>